<feature type="transmembrane region" description="Helical" evidence="1">
    <location>
        <begin position="152"/>
        <end position="181"/>
    </location>
</feature>
<dbReference type="RefSeq" id="WP_161081844.1">
    <property type="nucleotide sequence ID" value="NZ_WWCX01000001.1"/>
</dbReference>
<evidence type="ECO:0000313" key="2">
    <source>
        <dbReference type="EMBL" id="MYM92583.1"/>
    </source>
</evidence>
<feature type="transmembrane region" description="Helical" evidence="1">
    <location>
        <begin position="115"/>
        <end position="140"/>
    </location>
</feature>
<evidence type="ECO:0000256" key="1">
    <source>
        <dbReference type="SAM" id="Phobius"/>
    </source>
</evidence>
<proteinExistence type="predicted"/>
<organism evidence="2 3">
    <name type="scientific">Duganella vulcania</name>
    <dbReference type="NCBI Taxonomy" id="2692166"/>
    <lineage>
        <taxon>Bacteria</taxon>
        <taxon>Pseudomonadati</taxon>
        <taxon>Pseudomonadota</taxon>
        <taxon>Betaproteobacteria</taxon>
        <taxon>Burkholderiales</taxon>
        <taxon>Oxalobacteraceae</taxon>
        <taxon>Telluria group</taxon>
        <taxon>Duganella</taxon>
    </lineage>
</organism>
<name>A0A845GD87_9BURK</name>
<dbReference type="AlphaFoldDB" id="A0A845GD87"/>
<comment type="caution">
    <text evidence="2">The sequence shown here is derived from an EMBL/GenBank/DDBJ whole genome shotgun (WGS) entry which is preliminary data.</text>
</comment>
<gene>
    <name evidence="2" type="ORF">GTP90_01765</name>
</gene>
<sequence length="244" mass="26789">MTMRIDAKQFNCGFVGKSSRRRPGHQHFCKKENAMASTWVGSRWAREIWIVASKEGPILLCDQIARGYRFLKLVAEAVQPRIVERNLGRAGTRKVDTGLPDVGAAKFFADCQAGIFFPVASTIVGVVMLYVGLRGILVILREIFSAGPIEPILGVLFVLIVAGVLCVFGVVGVLWAGHVLLMAARKSQSHLNEQDCALLKELLKKNDDIALGEFAETCETYGALAETIIRLRHLISEKDPGRAI</sequence>
<keyword evidence="1" id="KW-0812">Transmembrane</keyword>
<evidence type="ECO:0000313" key="3">
    <source>
        <dbReference type="Proteomes" id="UP000447355"/>
    </source>
</evidence>
<accession>A0A845GD87</accession>
<reference evidence="2" key="1">
    <citation type="submission" date="2019-12" db="EMBL/GenBank/DDBJ databases">
        <title>Novel species isolated from a subtropical stream in China.</title>
        <authorList>
            <person name="Lu H."/>
        </authorList>
    </citation>
    <scope>NUCLEOTIDE SEQUENCE [LARGE SCALE GENOMIC DNA]</scope>
    <source>
        <strain evidence="2">FT81W</strain>
    </source>
</reference>
<protein>
    <submittedName>
        <fullName evidence="2">Uncharacterized protein</fullName>
    </submittedName>
</protein>
<dbReference type="EMBL" id="WWCX01000001">
    <property type="protein sequence ID" value="MYM92583.1"/>
    <property type="molecule type" value="Genomic_DNA"/>
</dbReference>
<dbReference type="Proteomes" id="UP000447355">
    <property type="component" value="Unassembled WGS sequence"/>
</dbReference>
<keyword evidence="1" id="KW-0472">Membrane</keyword>
<keyword evidence="1" id="KW-1133">Transmembrane helix</keyword>